<reference evidence="5 6" key="1">
    <citation type="journal article" date="2014" name="Int. J. Syst. Evol. Microbiol.">
        <title>Complete genome sequence of Corynebacterium casei LMG S-19264T (=DSM 44701T), isolated from a smear-ripened cheese.</title>
        <authorList>
            <consortium name="US DOE Joint Genome Institute (JGI-PGF)"/>
            <person name="Walter F."/>
            <person name="Albersmeier A."/>
            <person name="Kalinowski J."/>
            <person name="Ruckert C."/>
        </authorList>
    </citation>
    <scope>NUCLEOTIDE SEQUENCE [LARGE SCALE GENOMIC DNA]</scope>
    <source>
        <strain evidence="5 6">NBRC 112289</strain>
    </source>
</reference>
<dbReference type="Pfam" id="PF00356">
    <property type="entry name" value="LacI"/>
    <property type="match status" value="1"/>
</dbReference>
<dbReference type="PANTHER" id="PTHR30146:SF109">
    <property type="entry name" value="HTH-TYPE TRANSCRIPTIONAL REGULATOR GALS"/>
    <property type="match status" value="1"/>
</dbReference>
<evidence type="ECO:0000259" key="4">
    <source>
        <dbReference type="PROSITE" id="PS50932"/>
    </source>
</evidence>
<dbReference type="GO" id="GO:0000976">
    <property type="term" value="F:transcription cis-regulatory region binding"/>
    <property type="evidence" value="ECO:0007669"/>
    <property type="project" value="TreeGrafter"/>
</dbReference>
<keyword evidence="3" id="KW-0804">Transcription</keyword>
<dbReference type="PROSITE" id="PS00356">
    <property type="entry name" value="HTH_LACI_1"/>
    <property type="match status" value="1"/>
</dbReference>
<organism evidence="5 6">
    <name type="scientific">Arenivirga flava</name>
    <dbReference type="NCBI Taxonomy" id="1930060"/>
    <lineage>
        <taxon>Bacteria</taxon>
        <taxon>Bacillati</taxon>
        <taxon>Actinomycetota</taxon>
        <taxon>Actinomycetes</taxon>
        <taxon>Micrococcales</taxon>
        <taxon>Microbacteriaceae</taxon>
        <taxon>Arenivirga</taxon>
    </lineage>
</organism>
<dbReference type="RefSeq" id="WP_284233085.1">
    <property type="nucleotide sequence ID" value="NZ_BSUL01000001.1"/>
</dbReference>
<dbReference type="Proteomes" id="UP001157160">
    <property type="component" value="Unassembled WGS sequence"/>
</dbReference>
<dbReference type="InterPro" id="IPR046335">
    <property type="entry name" value="LacI/GalR-like_sensor"/>
</dbReference>
<evidence type="ECO:0000313" key="6">
    <source>
        <dbReference type="Proteomes" id="UP001157160"/>
    </source>
</evidence>
<gene>
    <name evidence="5" type="ORF">GCM10025874_24520</name>
</gene>
<dbReference type="Gene3D" id="1.10.260.40">
    <property type="entry name" value="lambda repressor-like DNA-binding domains"/>
    <property type="match status" value="1"/>
</dbReference>
<dbReference type="SUPFAM" id="SSF47413">
    <property type="entry name" value="lambda repressor-like DNA-binding domains"/>
    <property type="match status" value="1"/>
</dbReference>
<feature type="domain" description="HTH lacI-type" evidence="4">
    <location>
        <begin position="16"/>
        <end position="70"/>
    </location>
</feature>
<dbReference type="Gene3D" id="3.40.50.2300">
    <property type="match status" value="2"/>
</dbReference>
<dbReference type="PRINTS" id="PR00036">
    <property type="entry name" value="HTHLACI"/>
</dbReference>
<protein>
    <submittedName>
        <fullName evidence="5">LacI family transcriptional regulator</fullName>
    </submittedName>
</protein>
<keyword evidence="2" id="KW-0238">DNA-binding</keyword>
<dbReference type="PROSITE" id="PS50932">
    <property type="entry name" value="HTH_LACI_2"/>
    <property type="match status" value="1"/>
</dbReference>
<dbReference type="CDD" id="cd01392">
    <property type="entry name" value="HTH_LacI"/>
    <property type="match status" value="1"/>
</dbReference>
<evidence type="ECO:0000256" key="2">
    <source>
        <dbReference type="ARBA" id="ARBA00023125"/>
    </source>
</evidence>
<dbReference type="InterPro" id="IPR028082">
    <property type="entry name" value="Peripla_BP_I"/>
</dbReference>
<keyword evidence="1" id="KW-0805">Transcription regulation</keyword>
<dbReference type="GO" id="GO:0003700">
    <property type="term" value="F:DNA-binding transcription factor activity"/>
    <property type="evidence" value="ECO:0007669"/>
    <property type="project" value="TreeGrafter"/>
</dbReference>
<dbReference type="InterPro" id="IPR010982">
    <property type="entry name" value="Lambda_DNA-bd_dom_sf"/>
</dbReference>
<dbReference type="AlphaFoldDB" id="A0AA37UF81"/>
<dbReference type="EMBL" id="BSUL01000001">
    <property type="protein sequence ID" value="GMA29199.1"/>
    <property type="molecule type" value="Genomic_DNA"/>
</dbReference>
<accession>A0AA37UF81</accession>
<evidence type="ECO:0000256" key="3">
    <source>
        <dbReference type="ARBA" id="ARBA00023163"/>
    </source>
</evidence>
<dbReference type="Pfam" id="PF13377">
    <property type="entry name" value="Peripla_BP_3"/>
    <property type="match status" value="1"/>
</dbReference>
<proteinExistence type="predicted"/>
<dbReference type="CDD" id="cd01574">
    <property type="entry name" value="PBP1_LacI"/>
    <property type="match status" value="1"/>
</dbReference>
<dbReference type="InterPro" id="IPR000843">
    <property type="entry name" value="HTH_LacI"/>
</dbReference>
<dbReference type="FunFam" id="1.10.260.40:FF:000002">
    <property type="entry name" value="HTH-type transcriptional repressor PurR"/>
    <property type="match status" value="1"/>
</dbReference>
<dbReference type="PANTHER" id="PTHR30146">
    <property type="entry name" value="LACI-RELATED TRANSCRIPTIONAL REPRESSOR"/>
    <property type="match status" value="1"/>
</dbReference>
<evidence type="ECO:0000256" key="1">
    <source>
        <dbReference type="ARBA" id="ARBA00023015"/>
    </source>
</evidence>
<sequence>MTDPGPPATSGQSRAPNIRDVAREAGVSYQTVSRVINGSPSIRPATRQKVLDAIDELGYRPNQAARALVTSRSRVIGVLLSDARSYGPSFTLQSIEVAARAKDYFVSTATIALPDPPSIRSALDHLMRQNIDGLVVIAPQTRVFDAIQQLSPDLPLVTLEASGRKDGHTIAIDQEQGARLATRHLIELGHTEIEHLAGPQDWIEAQTRMDGFLAEIRENDLGTRPPILGDWTADFGYYAGTQMLGRFDFTAVFASNDQMALGVLHAFRDAGLDVPGDVSVVGFDDVPDARHFWPPLTTVRQRFELLGARCVDMLLGQIEGDEQRYHELIAAELVVRGSTAPPPPHDPDRAFRRFR</sequence>
<name>A0AA37UF81_9MICO</name>
<comment type="caution">
    <text evidence="5">The sequence shown here is derived from an EMBL/GenBank/DDBJ whole genome shotgun (WGS) entry which is preliminary data.</text>
</comment>
<evidence type="ECO:0000313" key="5">
    <source>
        <dbReference type="EMBL" id="GMA29199.1"/>
    </source>
</evidence>
<dbReference type="SUPFAM" id="SSF53822">
    <property type="entry name" value="Periplasmic binding protein-like I"/>
    <property type="match status" value="1"/>
</dbReference>
<keyword evidence="6" id="KW-1185">Reference proteome</keyword>
<dbReference type="SMART" id="SM00354">
    <property type="entry name" value="HTH_LACI"/>
    <property type="match status" value="1"/>
</dbReference>